<organism evidence="1">
    <name type="scientific">Eutreptiella gymnastica</name>
    <dbReference type="NCBI Taxonomy" id="73025"/>
    <lineage>
        <taxon>Eukaryota</taxon>
        <taxon>Discoba</taxon>
        <taxon>Euglenozoa</taxon>
        <taxon>Euglenida</taxon>
        <taxon>Spirocuta</taxon>
        <taxon>Euglenophyceae</taxon>
        <taxon>Eutreptiales</taxon>
        <taxon>Eutreptiaceae</taxon>
        <taxon>Eutreptiella</taxon>
    </lineage>
</organism>
<gene>
    <name evidence="1" type="ORF">EGYM00163_LOCUS21357</name>
</gene>
<evidence type="ECO:0000313" key="1">
    <source>
        <dbReference type="EMBL" id="CAE0810223.1"/>
    </source>
</evidence>
<protein>
    <submittedName>
        <fullName evidence="1">Uncharacterized protein</fullName>
    </submittedName>
</protein>
<accession>A0A7S4FR30</accession>
<reference evidence="1" key="1">
    <citation type="submission" date="2021-01" db="EMBL/GenBank/DDBJ databases">
        <authorList>
            <person name="Corre E."/>
            <person name="Pelletier E."/>
            <person name="Niang G."/>
            <person name="Scheremetjew M."/>
            <person name="Finn R."/>
            <person name="Kale V."/>
            <person name="Holt S."/>
            <person name="Cochrane G."/>
            <person name="Meng A."/>
            <person name="Brown T."/>
            <person name="Cohen L."/>
        </authorList>
    </citation>
    <scope>NUCLEOTIDE SEQUENCE</scope>
    <source>
        <strain evidence="1">CCMP1594</strain>
    </source>
</reference>
<dbReference type="AlphaFoldDB" id="A0A7S4FR30"/>
<proteinExistence type="predicted"/>
<name>A0A7S4FR30_9EUGL</name>
<dbReference type="EMBL" id="HBJA01060385">
    <property type="protein sequence ID" value="CAE0810223.1"/>
    <property type="molecule type" value="Transcribed_RNA"/>
</dbReference>
<sequence>MSTTMIFLKGGQRETAQCPTFLLDHCIPIFQGLDQLVQDSNLKLQACHFSTTIGHQYVTFVQHTTHSMANAMSETHDLFPWWKFAIWPQTAHWICCVTQEHK</sequence>